<organism evidence="1 2">
    <name type="scientific">Dyadobacter frigoris</name>
    <dbReference type="NCBI Taxonomy" id="2576211"/>
    <lineage>
        <taxon>Bacteria</taxon>
        <taxon>Pseudomonadati</taxon>
        <taxon>Bacteroidota</taxon>
        <taxon>Cytophagia</taxon>
        <taxon>Cytophagales</taxon>
        <taxon>Spirosomataceae</taxon>
        <taxon>Dyadobacter</taxon>
    </lineage>
</organism>
<gene>
    <name evidence="1" type="ORF">FDK13_18625</name>
</gene>
<protein>
    <recommendedName>
        <fullName evidence="3">Response regulator receiver protein</fullName>
    </recommendedName>
</protein>
<dbReference type="EMBL" id="SZVO01000008">
    <property type="protein sequence ID" value="TKT90975.1"/>
    <property type="molecule type" value="Genomic_DNA"/>
</dbReference>
<name>A0A4U6D3N2_9BACT</name>
<dbReference type="Proteomes" id="UP000304900">
    <property type="component" value="Unassembled WGS sequence"/>
</dbReference>
<dbReference type="AlphaFoldDB" id="A0A4U6D3N2"/>
<reference evidence="1 2" key="1">
    <citation type="submission" date="2019-05" db="EMBL/GenBank/DDBJ databases">
        <title>Dyadobacter AR-3-8 sp. nov., isolated from arctic soil.</title>
        <authorList>
            <person name="Chaudhary D.K."/>
        </authorList>
    </citation>
    <scope>NUCLEOTIDE SEQUENCE [LARGE SCALE GENOMIC DNA]</scope>
    <source>
        <strain evidence="1 2">AR-3-8</strain>
    </source>
</reference>
<accession>A0A4U6D3N2</accession>
<keyword evidence="2" id="KW-1185">Reference proteome</keyword>
<comment type="caution">
    <text evidence="1">The sequence shown here is derived from an EMBL/GenBank/DDBJ whole genome shotgun (WGS) entry which is preliminary data.</text>
</comment>
<evidence type="ECO:0008006" key="3">
    <source>
        <dbReference type="Google" id="ProtNLM"/>
    </source>
</evidence>
<sequence>MEPVKVNILAVGRHEEILETVLRIINKSENWTAHGALTDEKAIALFEEQKFDIVLLCGGIEEECEAVLRVTFTEKDPEIIIIQHYGGGSGLLSNEIIHALSKRNSLPNSIS</sequence>
<dbReference type="RefSeq" id="WP_137341518.1">
    <property type="nucleotide sequence ID" value="NZ_BSQH01000020.1"/>
</dbReference>
<evidence type="ECO:0000313" key="2">
    <source>
        <dbReference type="Proteomes" id="UP000304900"/>
    </source>
</evidence>
<dbReference type="OrthoDB" id="677818at2"/>
<proteinExistence type="predicted"/>
<evidence type="ECO:0000313" key="1">
    <source>
        <dbReference type="EMBL" id="TKT90975.1"/>
    </source>
</evidence>